<dbReference type="CDD" id="cd03443">
    <property type="entry name" value="PaaI_thioesterase"/>
    <property type="match status" value="1"/>
</dbReference>
<comment type="similarity">
    <text evidence="1">Belongs to the thioesterase PaaI family.</text>
</comment>
<evidence type="ECO:0000256" key="1">
    <source>
        <dbReference type="ARBA" id="ARBA00008324"/>
    </source>
</evidence>
<dbReference type="EMBL" id="NVVJ01000004">
    <property type="protein sequence ID" value="PCJ27996.1"/>
    <property type="molecule type" value="Genomic_DNA"/>
</dbReference>
<dbReference type="NCBIfam" id="TIGR00369">
    <property type="entry name" value="unchar_dom_1"/>
    <property type="match status" value="1"/>
</dbReference>
<dbReference type="Pfam" id="PF03061">
    <property type="entry name" value="4HBT"/>
    <property type="match status" value="1"/>
</dbReference>
<dbReference type="InterPro" id="IPR029069">
    <property type="entry name" value="HotDog_dom_sf"/>
</dbReference>
<dbReference type="InterPro" id="IPR003736">
    <property type="entry name" value="PAAI_dom"/>
</dbReference>
<dbReference type="PANTHER" id="PTHR21660">
    <property type="entry name" value="THIOESTERASE SUPERFAMILY MEMBER-RELATED"/>
    <property type="match status" value="1"/>
</dbReference>
<protein>
    <submittedName>
        <fullName evidence="4">Thioesterase</fullName>
    </submittedName>
</protein>
<reference evidence="5" key="1">
    <citation type="submission" date="2017-08" db="EMBL/GenBank/DDBJ databases">
        <title>A dynamic microbial community with high functional redundancy inhabits the cold, oxic subseafloor aquifer.</title>
        <authorList>
            <person name="Tully B.J."/>
            <person name="Wheat C.G."/>
            <person name="Glazer B.T."/>
            <person name="Huber J.A."/>
        </authorList>
    </citation>
    <scope>NUCLEOTIDE SEQUENCE [LARGE SCALE GENOMIC DNA]</scope>
</reference>
<evidence type="ECO:0000256" key="2">
    <source>
        <dbReference type="ARBA" id="ARBA00022801"/>
    </source>
</evidence>
<evidence type="ECO:0000313" key="4">
    <source>
        <dbReference type="EMBL" id="PCJ27996.1"/>
    </source>
</evidence>
<dbReference type="SUPFAM" id="SSF54637">
    <property type="entry name" value="Thioesterase/thiol ester dehydrase-isomerase"/>
    <property type="match status" value="1"/>
</dbReference>
<dbReference type="InterPro" id="IPR006683">
    <property type="entry name" value="Thioestr_dom"/>
</dbReference>
<sequence>MENKKNIIEEMNKRGPKLIGMLGGKVIDIDEEKVSCTFEFNIGNDFCHSIDIVQGGFVTAMLDAAMTHAAFVHNKEITGVSSLEIKTSYLEVTRAGKLRVEGFVIKQSYKTAFFEGRMYNEDNLLTATASSVAKLIRAPKEP</sequence>
<comment type="caution">
    <text evidence="4">The sequence shown here is derived from an EMBL/GenBank/DDBJ whole genome shotgun (WGS) entry which is preliminary data.</text>
</comment>
<evidence type="ECO:0000313" key="5">
    <source>
        <dbReference type="Proteomes" id="UP000218327"/>
    </source>
</evidence>
<evidence type="ECO:0000259" key="3">
    <source>
        <dbReference type="Pfam" id="PF03061"/>
    </source>
</evidence>
<feature type="domain" description="Thioesterase" evidence="3">
    <location>
        <begin position="53"/>
        <end position="125"/>
    </location>
</feature>
<name>A0A2A5BAG5_9GAMM</name>
<dbReference type="Proteomes" id="UP000218327">
    <property type="component" value="Unassembled WGS sequence"/>
</dbReference>
<dbReference type="AlphaFoldDB" id="A0A2A5BAG5"/>
<keyword evidence="2" id="KW-0378">Hydrolase</keyword>
<dbReference type="Gene3D" id="3.10.129.10">
    <property type="entry name" value="Hotdog Thioesterase"/>
    <property type="match status" value="1"/>
</dbReference>
<dbReference type="InterPro" id="IPR039298">
    <property type="entry name" value="ACOT13"/>
</dbReference>
<gene>
    <name evidence="4" type="ORF">COA96_02205</name>
</gene>
<organism evidence="4 5">
    <name type="scientific">SAR86 cluster bacterium</name>
    <dbReference type="NCBI Taxonomy" id="2030880"/>
    <lineage>
        <taxon>Bacteria</taxon>
        <taxon>Pseudomonadati</taxon>
        <taxon>Pseudomonadota</taxon>
        <taxon>Gammaproteobacteria</taxon>
        <taxon>SAR86 cluster</taxon>
    </lineage>
</organism>
<proteinExistence type="inferred from homology"/>
<dbReference type="GO" id="GO:0047617">
    <property type="term" value="F:fatty acyl-CoA hydrolase activity"/>
    <property type="evidence" value="ECO:0007669"/>
    <property type="project" value="InterPro"/>
</dbReference>
<dbReference type="PANTHER" id="PTHR21660:SF1">
    <property type="entry name" value="ACYL-COENZYME A THIOESTERASE 13"/>
    <property type="match status" value="1"/>
</dbReference>
<accession>A0A2A5BAG5</accession>